<evidence type="ECO:0000256" key="1">
    <source>
        <dbReference type="SAM" id="MobiDB-lite"/>
    </source>
</evidence>
<evidence type="ECO:0000256" key="2">
    <source>
        <dbReference type="SAM" id="Phobius"/>
    </source>
</evidence>
<reference evidence="3 4" key="1">
    <citation type="submission" date="2023-07" db="EMBL/GenBank/DDBJ databases">
        <title>Description of novel actinomycetes strains, isolated from tidal flat sediment.</title>
        <authorList>
            <person name="Lu C."/>
        </authorList>
    </citation>
    <scope>NUCLEOTIDE SEQUENCE [LARGE SCALE GENOMIC DNA]</scope>
    <source>
        <strain evidence="3 4">SYSU T00b441</strain>
    </source>
</reference>
<dbReference type="EMBL" id="JAUQYP010000001">
    <property type="protein sequence ID" value="MDO8106848.1"/>
    <property type="molecule type" value="Genomic_DNA"/>
</dbReference>
<feature type="compositionally biased region" description="Pro residues" evidence="1">
    <location>
        <begin position="66"/>
        <end position="79"/>
    </location>
</feature>
<feature type="region of interest" description="Disordered" evidence="1">
    <location>
        <begin position="57"/>
        <end position="79"/>
    </location>
</feature>
<evidence type="ECO:0000313" key="3">
    <source>
        <dbReference type="EMBL" id="MDO8106848.1"/>
    </source>
</evidence>
<name>A0ABT9D7L3_9CELL</name>
<dbReference type="RefSeq" id="WP_304600487.1">
    <property type="nucleotide sequence ID" value="NZ_JAUQYO010000001.1"/>
</dbReference>
<feature type="transmembrane region" description="Helical" evidence="2">
    <location>
        <begin position="27"/>
        <end position="45"/>
    </location>
</feature>
<proteinExistence type="predicted"/>
<sequence>MSPHVWLATPAPTPGGQLDAYDVSPGLLGFLVTFAVVVVLIALLVSMTRKLRRLKHNAEAGREAETPPPTADPSGPRSP</sequence>
<dbReference type="Proteomes" id="UP001232536">
    <property type="component" value="Unassembled WGS sequence"/>
</dbReference>
<evidence type="ECO:0000313" key="4">
    <source>
        <dbReference type="Proteomes" id="UP001232536"/>
    </source>
</evidence>
<keyword evidence="2" id="KW-0472">Membrane</keyword>
<accession>A0ABT9D7L3</accession>
<gene>
    <name evidence="3" type="ORF">Q6348_06515</name>
</gene>
<comment type="caution">
    <text evidence="3">The sequence shown here is derived from an EMBL/GenBank/DDBJ whole genome shotgun (WGS) entry which is preliminary data.</text>
</comment>
<organism evidence="3 4">
    <name type="scientific">Actinotalea lenta</name>
    <dbReference type="NCBI Taxonomy" id="3064654"/>
    <lineage>
        <taxon>Bacteria</taxon>
        <taxon>Bacillati</taxon>
        <taxon>Actinomycetota</taxon>
        <taxon>Actinomycetes</taxon>
        <taxon>Micrococcales</taxon>
        <taxon>Cellulomonadaceae</taxon>
        <taxon>Actinotalea</taxon>
    </lineage>
</organism>
<keyword evidence="2" id="KW-0812">Transmembrane</keyword>
<keyword evidence="4" id="KW-1185">Reference proteome</keyword>
<protein>
    <submittedName>
        <fullName evidence="3">Uncharacterized protein</fullName>
    </submittedName>
</protein>
<keyword evidence="2" id="KW-1133">Transmembrane helix</keyword>